<sequence length="30" mass="3260">MPFISSIFSVLALLPLATQAFAAPAEFWYG</sequence>
<dbReference type="EMBL" id="AOKF01003467">
    <property type="protein sequence ID" value="EPN36058.1"/>
    <property type="molecule type" value="Genomic_DNA"/>
</dbReference>
<evidence type="ECO:0000313" key="2">
    <source>
        <dbReference type="Proteomes" id="UP000018849"/>
    </source>
</evidence>
<protein>
    <submittedName>
        <fullName evidence="1">Glycerol-3-phosphate ABC transporter substrate-binding protein</fullName>
    </submittedName>
</protein>
<proteinExistence type="predicted"/>
<comment type="caution">
    <text evidence="1">The sequence shown here is derived from an EMBL/GenBank/DDBJ whole genome shotgun (WGS) entry which is preliminary data.</text>
</comment>
<dbReference type="AlphaFoldDB" id="A0A656JLF5"/>
<organism evidence="1 2">
    <name type="scientific">Pseudomonas syringae pv. actinidiae ICMP 19096</name>
    <dbReference type="NCBI Taxonomy" id="1194405"/>
    <lineage>
        <taxon>Bacteria</taxon>
        <taxon>Pseudomonadati</taxon>
        <taxon>Pseudomonadota</taxon>
        <taxon>Gammaproteobacteria</taxon>
        <taxon>Pseudomonadales</taxon>
        <taxon>Pseudomonadaceae</taxon>
        <taxon>Pseudomonas</taxon>
        <taxon>Pseudomonas syringae</taxon>
    </lineage>
</organism>
<name>A0A656JLF5_PSESF</name>
<accession>A0A656JLF5</accession>
<dbReference type="Proteomes" id="UP000018849">
    <property type="component" value="Unassembled WGS sequence"/>
</dbReference>
<feature type="non-terminal residue" evidence="1">
    <location>
        <position position="30"/>
    </location>
</feature>
<evidence type="ECO:0000313" key="1">
    <source>
        <dbReference type="EMBL" id="EPN36058.1"/>
    </source>
</evidence>
<reference evidence="1 2" key="1">
    <citation type="journal article" date="2013" name="PLoS Pathog.">
        <title>Genomic analysis of the Kiwifruit pathogen Pseudomonas syringae pv. actinidiae provides insight into the origins of an emergent plant disease.</title>
        <authorList>
            <person name="McCann H.C."/>
            <person name="Rikkerink E.H."/>
            <person name="Bertels F."/>
            <person name="Fiers M."/>
            <person name="Lu A."/>
            <person name="Rees-George J."/>
            <person name="Andersen M.T."/>
            <person name="Gleave A.P."/>
            <person name="Haubold B."/>
            <person name="Wohlers M.W."/>
            <person name="Guttman D.S."/>
            <person name="Wang P.W."/>
            <person name="Straub C."/>
            <person name="Vanneste J.L."/>
            <person name="Rainey P.B."/>
            <person name="Templeton M.D."/>
        </authorList>
    </citation>
    <scope>NUCLEOTIDE SEQUENCE [LARGE SCALE GENOMIC DNA]</scope>
    <source>
        <strain evidence="1 2">ICMP 19096</strain>
    </source>
</reference>
<gene>
    <name evidence="1" type="ORF">A245_40985</name>
</gene>